<organism evidence="2 3">
    <name type="scientific">Thalassobacillus hwangdonensis</name>
    <dbReference type="NCBI Taxonomy" id="546108"/>
    <lineage>
        <taxon>Bacteria</taxon>
        <taxon>Bacillati</taxon>
        <taxon>Bacillota</taxon>
        <taxon>Bacilli</taxon>
        <taxon>Bacillales</taxon>
        <taxon>Bacillaceae</taxon>
        <taxon>Thalassobacillus</taxon>
    </lineage>
</organism>
<dbReference type="Proteomes" id="UP001596990">
    <property type="component" value="Unassembled WGS sequence"/>
</dbReference>
<protein>
    <submittedName>
        <fullName evidence="2">VOC family protein</fullName>
    </submittedName>
</protein>
<dbReference type="InterPro" id="IPR037523">
    <property type="entry name" value="VOC_core"/>
</dbReference>
<dbReference type="CDD" id="cd06587">
    <property type="entry name" value="VOC"/>
    <property type="match status" value="1"/>
</dbReference>
<dbReference type="Pfam" id="PF00903">
    <property type="entry name" value="Glyoxalase"/>
    <property type="match status" value="1"/>
</dbReference>
<name>A0ABW3L1Y8_9BACI</name>
<dbReference type="SUPFAM" id="SSF54593">
    <property type="entry name" value="Glyoxalase/Bleomycin resistance protein/Dihydroxybiphenyl dioxygenase"/>
    <property type="match status" value="1"/>
</dbReference>
<evidence type="ECO:0000313" key="2">
    <source>
        <dbReference type="EMBL" id="MFD1018594.1"/>
    </source>
</evidence>
<proteinExistence type="predicted"/>
<dbReference type="PROSITE" id="PS51819">
    <property type="entry name" value="VOC"/>
    <property type="match status" value="1"/>
</dbReference>
<reference evidence="3" key="1">
    <citation type="journal article" date="2019" name="Int. J. Syst. Evol. Microbiol.">
        <title>The Global Catalogue of Microorganisms (GCM) 10K type strain sequencing project: providing services to taxonomists for standard genome sequencing and annotation.</title>
        <authorList>
            <consortium name="The Broad Institute Genomics Platform"/>
            <consortium name="The Broad Institute Genome Sequencing Center for Infectious Disease"/>
            <person name="Wu L."/>
            <person name="Ma J."/>
        </authorList>
    </citation>
    <scope>NUCLEOTIDE SEQUENCE [LARGE SCALE GENOMIC DNA]</scope>
    <source>
        <strain evidence="3">CCUG 56607</strain>
    </source>
</reference>
<dbReference type="Gene3D" id="3.10.180.10">
    <property type="entry name" value="2,3-Dihydroxybiphenyl 1,2-Dioxygenase, domain 1"/>
    <property type="match status" value="1"/>
</dbReference>
<dbReference type="InterPro" id="IPR004360">
    <property type="entry name" value="Glyas_Fos-R_dOase_dom"/>
</dbReference>
<feature type="domain" description="VOC" evidence="1">
    <location>
        <begin position="6"/>
        <end position="117"/>
    </location>
</feature>
<accession>A0ABW3L1Y8</accession>
<gene>
    <name evidence="2" type="ORF">ACFQ2J_05200</name>
</gene>
<evidence type="ECO:0000313" key="3">
    <source>
        <dbReference type="Proteomes" id="UP001596990"/>
    </source>
</evidence>
<evidence type="ECO:0000259" key="1">
    <source>
        <dbReference type="PROSITE" id="PS51819"/>
    </source>
</evidence>
<sequence>MSGFKAVNQINIMVSDIVQSRKWYENHIGLTVKHDYDQTVVLQFPEPSPTYVCLIEGPGSFSPERVAGTYPVFEIDEIQADQLKESLVSEGVEVVEGSKGHFKFKDPDGNVLEAYLPGLYEEQRFAGLR</sequence>
<dbReference type="RefSeq" id="WP_386057211.1">
    <property type="nucleotide sequence ID" value="NZ_JBHTKL010000001.1"/>
</dbReference>
<dbReference type="EMBL" id="JBHTKL010000001">
    <property type="protein sequence ID" value="MFD1018594.1"/>
    <property type="molecule type" value="Genomic_DNA"/>
</dbReference>
<comment type="caution">
    <text evidence="2">The sequence shown here is derived from an EMBL/GenBank/DDBJ whole genome shotgun (WGS) entry which is preliminary data.</text>
</comment>
<dbReference type="InterPro" id="IPR029068">
    <property type="entry name" value="Glyas_Bleomycin-R_OHBP_Dase"/>
</dbReference>
<keyword evidence="3" id="KW-1185">Reference proteome</keyword>